<dbReference type="AlphaFoldDB" id="A0A3R8QVK3"/>
<accession>A0A3R8QVK3</accession>
<dbReference type="Proteomes" id="UP000274327">
    <property type="component" value="Unassembled WGS sequence"/>
</dbReference>
<dbReference type="EMBL" id="QOCI01000002">
    <property type="protein sequence ID" value="RRR19722.1"/>
    <property type="molecule type" value="Genomic_DNA"/>
</dbReference>
<dbReference type="Gene3D" id="1.10.10.10">
    <property type="entry name" value="Winged helix-like DNA-binding domain superfamily/Winged helix DNA-binding domain"/>
    <property type="match status" value="1"/>
</dbReference>
<dbReference type="InterPro" id="IPR036388">
    <property type="entry name" value="WH-like_DNA-bd_sf"/>
</dbReference>
<name>A0A3R8QVK3_9MICO</name>
<protein>
    <recommendedName>
        <fullName evidence="1">HTH hxlR-type domain-containing protein</fullName>
    </recommendedName>
</protein>
<reference evidence="2 3" key="1">
    <citation type="submission" date="2018-07" db="EMBL/GenBank/DDBJ databases">
        <title>Brachybacteriurn paraconglorneratum KCTC 9916.</title>
        <authorList>
            <person name="Li Y."/>
        </authorList>
    </citation>
    <scope>NUCLEOTIDE SEQUENCE [LARGE SCALE GENOMIC DNA]</scope>
    <source>
        <strain evidence="2 3">KCTC 9916</strain>
    </source>
</reference>
<sequence>MTPRDPLQDGVVARTDRETVPPRVDYELTELGHALAPVVEAMNRWGADYAAALPPRG</sequence>
<dbReference type="Pfam" id="PF01638">
    <property type="entry name" value="HxlR"/>
    <property type="match status" value="1"/>
</dbReference>
<feature type="domain" description="HTH hxlR-type" evidence="1">
    <location>
        <begin position="1"/>
        <end position="54"/>
    </location>
</feature>
<dbReference type="SUPFAM" id="SSF46785">
    <property type="entry name" value="Winged helix' DNA-binding domain"/>
    <property type="match status" value="1"/>
</dbReference>
<keyword evidence="3" id="KW-1185">Reference proteome</keyword>
<gene>
    <name evidence="2" type="ORF">DS079_05645</name>
</gene>
<dbReference type="PROSITE" id="PS51118">
    <property type="entry name" value="HTH_HXLR"/>
    <property type="match status" value="1"/>
</dbReference>
<evidence type="ECO:0000313" key="3">
    <source>
        <dbReference type="Proteomes" id="UP000274327"/>
    </source>
</evidence>
<dbReference type="InterPro" id="IPR002577">
    <property type="entry name" value="HTH_HxlR"/>
</dbReference>
<organism evidence="2 3">
    <name type="scientific">Brachybacterium paraconglomeratum</name>
    <dbReference type="NCBI Taxonomy" id="173362"/>
    <lineage>
        <taxon>Bacteria</taxon>
        <taxon>Bacillati</taxon>
        <taxon>Actinomycetota</taxon>
        <taxon>Actinomycetes</taxon>
        <taxon>Micrococcales</taxon>
        <taxon>Dermabacteraceae</taxon>
        <taxon>Brachybacterium</taxon>
    </lineage>
</organism>
<evidence type="ECO:0000259" key="1">
    <source>
        <dbReference type="PROSITE" id="PS51118"/>
    </source>
</evidence>
<comment type="caution">
    <text evidence="2">The sequence shown here is derived from an EMBL/GenBank/DDBJ whole genome shotgun (WGS) entry which is preliminary data.</text>
</comment>
<evidence type="ECO:0000313" key="2">
    <source>
        <dbReference type="EMBL" id="RRR19722.1"/>
    </source>
</evidence>
<proteinExistence type="predicted"/>
<dbReference type="InterPro" id="IPR036390">
    <property type="entry name" value="WH_DNA-bd_sf"/>
</dbReference>